<proteinExistence type="inferred from homology"/>
<dbReference type="GO" id="GO:0016231">
    <property type="term" value="F:beta-N-acetylglucosaminidase activity"/>
    <property type="evidence" value="ECO:0007669"/>
    <property type="project" value="TreeGrafter"/>
</dbReference>
<dbReference type="SUPFAM" id="SSF51445">
    <property type="entry name" value="(Trans)glycosidases"/>
    <property type="match status" value="1"/>
</dbReference>
<dbReference type="GO" id="GO:0005886">
    <property type="term" value="C:plasma membrane"/>
    <property type="evidence" value="ECO:0007669"/>
    <property type="project" value="TreeGrafter"/>
</dbReference>
<dbReference type="InterPro" id="IPR015883">
    <property type="entry name" value="Glyco_hydro_20_cat"/>
</dbReference>
<evidence type="ECO:0000313" key="11">
    <source>
        <dbReference type="EnsemblMetazoa" id="AAEL019681-PA"/>
    </source>
</evidence>
<dbReference type="GO" id="GO:0005975">
    <property type="term" value="P:carbohydrate metabolic process"/>
    <property type="evidence" value="ECO:0007669"/>
    <property type="project" value="InterPro"/>
</dbReference>
<reference evidence="11" key="2">
    <citation type="submission" date="2020-05" db="UniProtKB">
        <authorList>
            <consortium name="EnsemblMetazoa"/>
        </authorList>
    </citation>
    <scope>IDENTIFICATION</scope>
    <source>
        <strain evidence="11">LVP_AGWG</strain>
    </source>
</reference>
<gene>
    <name evidence="11" type="primary">5574903</name>
</gene>
<keyword evidence="6" id="KW-0325">Glycoprotein</keyword>
<dbReference type="InterPro" id="IPR029019">
    <property type="entry name" value="HEX_eukaryotic_N"/>
</dbReference>
<dbReference type="PRINTS" id="PR00738">
    <property type="entry name" value="GLHYDRLASE20"/>
</dbReference>
<evidence type="ECO:0000259" key="9">
    <source>
        <dbReference type="Pfam" id="PF00728"/>
    </source>
</evidence>
<dbReference type="Gene3D" id="3.20.20.80">
    <property type="entry name" value="Glycosidases"/>
    <property type="match status" value="1"/>
</dbReference>
<dbReference type="PANTHER" id="PTHR22600">
    <property type="entry name" value="BETA-HEXOSAMINIDASE"/>
    <property type="match status" value="1"/>
</dbReference>
<name>A0A6I8TJN4_AEDAE</name>
<evidence type="ECO:0000313" key="12">
    <source>
        <dbReference type="Proteomes" id="UP000008820"/>
    </source>
</evidence>
<dbReference type="Proteomes" id="UP000008820">
    <property type="component" value="Chromosome 2"/>
</dbReference>
<evidence type="ECO:0000256" key="6">
    <source>
        <dbReference type="ARBA" id="ARBA00023180"/>
    </source>
</evidence>
<dbReference type="PANTHER" id="PTHR22600:SF3">
    <property type="entry name" value="BETA-HEXOSAMINIDASE FDL-RELATED"/>
    <property type="match status" value="1"/>
</dbReference>
<dbReference type="EnsemblMetazoa" id="AAEL019681-RA">
    <property type="protein sequence ID" value="AAEL019681-PA"/>
    <property type="gene ID" value="AAEL019681"/>
</dbReference>
<dbReference type="EC" id="3.2.1.52" evidence="3"/>
<dbReference type="Pfam" id="PF14845">
    <property type="entry name" value="Glycohydro_20b2"/>
    <property type="match status" value="1"/>
</dbReference>
<dbReference type="CDD" id="cd06562">
    <property type="entry name" value="GH20_HexA_HexB-like"/>
    <property type="match status" value="1"/>
</dbReference>
<organism evidence="11 12">
    <name type="scientific">Aedes aegypti</name>
    <name type="common">Yellowfever mosquito</name>
    <name type="synonym">Culex aegypti</name>
    <dbReference type="NCBI Taxonomy" id="7159"/>
    <lineage>
        <taxon>Eukaryota</taxon>
        <taxon>Metazoa</taxon>
        <taxon>Ecdysozoa</taxon>
        <taxon>Arthropoda</taxon>
        <taxon>Hexapoda</taxon>
        <taxon>Insecta</taxon>
        <taxon>Pterygota</taxon>
        <taxon>Neoptera</taxon>
        <taxon>Endopterygota</taxon>
        <taxon>Diptera</taxon>
        <taxon>Nematocera</taxon>
        <taxon>Culicoidea</taxon>
        <taxon>Culicidae</taxon>
        <taxon>Culicinae</taxon>
        <taxon>Aedini</taxon>
        <taxon>Aedes</taxon>
        <taxon>Stegomyia</taxon>
    </lineage>
</organism>
<evidence type="ECO:0000256" key="7">
    <source>
        <dbReference type="ARBA" id="ARBA00023295"/>
    </source>
</evidence>
<comment type="catalytic activity">
    <reaction evidence="1">
        <text>Hydrolysis of terminal non-reducing N-acetyl-D-hexosamine residues in N-acetyl-beta-D-hexosaminides.</text>
        <dbReference type="EC" id="3.2.1.52"/>
    </reaction>
</comment>
<dbReference type="InterPro" id="IPR029018">
    <property type="entry name" value="Hex-like_dom2"/>
</dbReference>
<accession>A0A6I8TJN4</accession>
<keyword evidence="12" id="KW-1185">Reference proteome</keyword>
<feature type="active site" description="Proton donor" evidence="8">
    <location>
        <position position="507"/>
    </location>
</feature>
<dbReference type="SUPFAM" id="SSF55545">
    <property type="entry name" value="beta-N-acetylhexosaminidase-like domain"/>
    <property type="match status" value="1"/>
</dbReference>
<evidence type="ECO:0000259" key="10">
    <source>
        <dbReference type="Pfam" id="PF14845"/>
    </source>
</evidence>
<dbReference type="InterPro" id="IPR017853">
    <property type="entry name" value="GH"/>
</dbReference>
<feature type="domain" description="Beta-hexosaminidase eukaryotic type N-terminal" evidence="10">
    <location>
        <begin position="154"/>
        <end position="318"/>
    </location>
</feature>
<evidence type="ECO:0000256" key="8">
    <source>
        <dbReference type="PIRSR" id="PIRSR625705-1"/>
    </source>
</evidence>
<evidence type="ECO:0000256" key="1">
    <source>
        <dbReference type="ARBA" id="ARBA00001231"/>
    </source>
</evidence>
<keyword evidence="5" id="KW-0378">Hydrolase</keyword>
<keyword evidence="4" id="KW-0732">Signal</keyword>
<sequence>MFRQRGDNFCERNSQQRNLKTTILTNFLKKMAFTGSLRKTLFGLLLVMIFLVMLLYWNENQSPIKPAGSAMLFARIFHREGVVGGSEGSEALVALPPPKVNSPEKAWTYKCVNNRCVRQHYIEPSDPESAFGGSTTGKRVPFLTCTMTCGPINIWPQPTGKASIGSKASRFRLSDVHFNVKTAHKPVEDLLWDAFRVFKEELRAVLVARGAGADEADSSTVTENGDAARGKGQQDVGAKVEGSAAKIRFYKAVDDSRYDVDRFDVRINVLKSPEIHLTMQTDEGYNMTVGHTARSLVVKVFANSFFGAKHALTTLQQLIWFDDEERILKVLNKALIEDVPRFNFRGLMLDTSRHYFSVESIKRTLVGMSHSKLNRFHWHITDSQSFPLVSKHYPQLAQYGAYSDREIYTADDIRDIVQFARERGIQVIPEIDAPAHAGNGWDWGPKHNLGDLSLCINQQPWSYYCGEPPCGQLNPKNNNTYLILQKLYEELLDLTGPLDYFHLGGDEVNLECWQQHFNESDMRTLWCDFMQQAYHRLQIANKGVAPKMVAVWSSGLTNYPCLSKNSFAVQVWGGSKWQENFQLISAGFNLVISHVDAWYLDCGFGSWRSTAEGACSPYRNWQTVYKHRPWDEMKLTSLQMRQILGGEACLWTEQVDESTLDSRLWPRAAALAERLWTDPVEEIYSESVPKDTFNRMSVFRNHLLELGLRAEPIFPKYCAQNQDECV</sequence>
<protein>
    <recommendedName>
        <fullName evidence="3">beta-N-acetylhexosaminidase</fullName>
        <ecNumber evidence="3">3.2.1.52</ecNumber>
    </recommendedName>
</protein>
<dbReference type="Pfam" id="PF00728">
    <property type="entry name" value="Glyco_hydro_20"/>
    <property type="match status" value="1"/>
</dbReference>
<evidence type="ECO:0000256" key="2">
    <source>
        <dbReference type="ARBA" id="ARBA00006285"/>
    </source>
</evidence>
<dbReference type="FunCoup" id="A0A6I8TJN4">
    <property type="interactions" value="1430"/>
</dbReference>
<evidence type="ECO:0000256" key="4">
    <source>
        <dbReference type="ARBA" id="ARBA00022729"/>
    </source>
</evidence>
<keyword evidence="7" id="KW-0326">Glycosidase</keyword>
<dbReference type="AlphaFoldDB" id="A0A6I8TJN4"/>
<dbReference type="FunFam" id="3.20.20.80:FF:000063">
    <property type="entry name" value="Beta-hexosaminidase"/>
    <property type="match status" value="1"/>
</dbReference>
<comment type="similarity">
    <text evidence="2">Belongs to the glycosyl hydrolase 20 family.</text>
</comment>
<dbReference type="Gene3D" id="3.30.379.10">
    <property type="entry name" value="Chitobiase/beta-hexosaminidase domain 2-like"/>
    <property type="match status" value="1"/>
</dbReference>
<evidence type="ECO:0000256" key="3">
    <source>
        <dbReference type="ARBA" id="ARBA00012663"/>
    </source>
</evidence>
<dbReference type="OrthoDB" id="428480at2759"/>
<evidence type="ECO:0000256" key="5">
    <source>
        <dbReference type="ARBA" id="ARBA00022801"/>
    </source>
</evidence>
<reference evidence="11 12" key="1">
    <citation type="submission" date="2017-06" db="EMBL/GenBank/DDBJ databases">
        <title>Aedes aegypti genome working group (AGWG) sequencing and assembly.</title>
        <authorList>
            <consortium name="Aedes aegypti Genome Working Group (AGWG)"/>
            <person name="Matthews B.J."/>
        </authorList>
    </citation>
    <scope>NUCLEOTIDE SEQUENCE [LARGE SCALE GENOMIC DNA]</scope>
    <source>
        <strain evidence="11 12">LVP_AGWG</strain>
    </source>
</reference>
<dbReference type="InParanoid" id="A0A6I8TJN4"/>
<dbReference type="InterPro" id="IPR025705">
    <property type="entry name" value="Beta_hexosaminidase_sua/sub"/>
</dbReference>
<feature type="domain" description="Glycoside hydrolase family 20 catalytic" evidence="9">
    <location>
        <begin position="342"/>
        <end position="678"/>
    </location>
</feature>
<dbReference type="GO" id="GO:0030203">
    <property type="term" value="P:glycosaminoglycan metabolic process"/>
    <property type="evidence" value="ECO:0007669"/>
    <property type="project" value="TreeGrafter"/>
</dbReference>